<evidence type="ECO:0000313" key="3">
    <source>
        <dbReference type="EMBL" id="KAJ8599055.1"/>
    </source>
</evidence>
<evidence type="ECO:0000313" key="4">
    <source>
        <dbReference type="Proteomes" id="UP001230188"/>
    </source>
</evidence>
<reference evidence="3" key="1">
    <citation type="submission" date="2023-01" db="EMBL/GenBank/DDBJ databases">
        <title>Metagenome sequencing of chrysophaentin producing Chrysophaeum taylorii.</title>
        <authorList>
            <person name="Davison J."/>
            <person name="Bewley C."/>
        </authorList>
    </citation>
    <scope>NUCLEOTIDE SEQUENCE</scope>
    <source>
        <strain evidence="3">NIES-1699</strain>
    </source>
</reference>
<dbReference type="InterPro" id="IPR008922">
    <property type="entry name" value="Di-copper_centre_dom_sf"/>
</dbReference>
<dbReference type="PROSITE" id="PS00498">
    <property type="entry name" value="TYROSINASE_2"/>
    <property type="match status" value="1"/>
</dbReference>
<evidence type="ECO:0000256" key="1">
    <source>
        <dbReference type="ARBA" id="ARBA00022723"/>
    </source>
</evidence>
<organism evidence="3 4">
    <name type="scientific">Chrysophaeum taylorii</name>
    <dbReference type="NCBI Taxonomy" id="2483200"/>
    <lineage>
        <taxon>Eukaryota</taxon>
        <taxon>Sar</taxon>
        <taxon>Stramenopiles</taxon>
        <taxon>Ochrophyta</taxon>
        <taxon>Pelagophyceae</taxon>
        <taxon>Pelagomonadales</taxon>
        <taxon>Pelagomonadaceae</taxon>
        <taxon>Chrysophaeum</taxon>
    </lineage>
</organism>
<dbReference type="EMBL" id="JAQMWT010000590">
    <property type="protein sequence ID" value="KAJ8599055.1"/>
    <property type="molecule type" value="Genomic_DNA"/>
</dbReference>
<dbReference type="Proteomes" id="UP001230188">
    <property type="component" value="Unassembled WGS sequence"/>
</dbReference>
<dbReference type="GO" id="GO:0016491">
    <property type="term" value="F:oxidoreductase activity"/>
    <property type="evidence" value="ECO:0007669"/>
    <property type="project" value="InterPro"/>
</dbReference>
<sequence length="624" mass="70198">MASMSELEQVRFVDLPRSEAEPAPKWPMVAAVCFVVVAAFGLSKHLGSSHSDPTQELSRVVTYKLVATNDDYFKAPTAAYPFLANRTLIEPFRETRLSLEPKPPSRWWISGPEELEFETPEAVVVLSKVGTYVVTAHPLASFEVVCRYVRREVRDLSAVDREAYFDATEKVYKLPIGTGLRRYGEGWKDVTFFVELHNRLAGARDCDHLHDGPGFLGQHAAFTLTFERVIQLANPKVSVPFWDYTIESRAVEISGRVESWRESVVFSDSWFSPFPVGDGKAVDAGRWAYASVVGRAWNVTTSRNAYGLMRAPWNLNPVPFLTRHNLTYGFSLSDVPSCTDHYAVVQQTVWSEFAIDIQYNAHGTVHAMIGGVWGADYVEFLDAIDFRKIPAQNVALEAFATQKNLWRANYLQCPDYCDLATVDCACSCPSLHQWISENRTRGILAMVSPVFFDEKYLTDKRNNDVSAQLLTLLCNGYDGMRPKTGDSLESASPLDPSFYPTHPTLDRLFHWRRVLGFSNTTWQNDDARSVSFQDAGYCWGHNDDDLLVWLDLFPDLPGPYTNAQLWDLFDPTSIDSPLPYVYDTFDWPHCVDAGYPLSLVGNATNTATSGKAAIDDIADVIVYR</sequence>
<comment type="caution">
    <text evidence="3">The sequence shown here is derived from an EMBL/GenBank/DDBJ whole genome shotgun (WGS) entry which is preliminary data.</text>
</comment>
<keyword evidence="4" id="KW-1185">Reference proteome</keyword>
<dbReference type="AlphaFoldDB" id="A0AAD7XK23"/>
<dbReference type="InterPro" id="IPR050316">
    <property type="entry name" value="Tyrosinase/Hemocyanin"/>
</dbReference>
<dbReference type="Pfam" id="PF00264">
    <property type="entry name" value="Tyrosinase"/>
    <property type="match status" value="1"/>
</dbReference>
<dbReference type="SUPFAM" id="SSF48056">
    <property type="entry name" value="Di-copper centre-containing domain"/>
    <property type="match status" value="2"/>
</dbReference>
<gene>
    <name evidence="3" type="ORF">CTAYLR_007593</name>
</gene>
<accession>A0AAD7XK23</accession>
<dbReference type="GO" id="GO:0046872">
    <property type="term" value="F:metal ion binding"/>
    <property type="evidence" value="ECO:0007669"/>
    <property type="project" value="UniProtKB-KW"/>
</dbReference>
<dbReference type="PANTHER" id="PTHR11474">
    <property type="entry name" value="TYROSINASE FAMILY MEMBER"/>
    <property type="match status" value="1"/>
</dbReference>
<name>A0AAD7XK23_9STRA</name>
<protein>
    <recommendedName>
        <fullName evidence="2">Tyrosinase copper-binding domain-containing protein</fullName>
    </recommendedName>
</protein>
<keyword evidence="1" id="KW-0479">Metal-binding</keyword>
<dbReference type="Gene3D" id="1.10.1280.10">
    <property type="entry name" value="Di-copper center containing domain from catechol oxidase"/>
    <property type="match status" value="1"/>
</dbReference>
<evidence type="ECO:0000259" key="2">
    <source>
        <dbReference type="PROSITE" id="PS00498"/>
    </source>
</evidence>
<feature type="domain" description="Tyrosinase copper-binding" evidence="2">
    <location>
        <begin position="495"/>
        <end position="506"/>
    </location>
</feature>
<dbReference type="InterPro" id="IPR002227">
    <property type="entry name" value="Tyrosinase_Cu-bd"/>
</dbReference>
<proteinExistence type="predicted"/>